<dbReference type="Proteomes" id="UP000492821">
    <property type="component" value="Unassembled WGS sequence"/>
</dbReference>
<dbReference type="AlphaFoldDB" id="A0A7E4V0Q8"/>
<keyword evidence="1" id="KW-1185">Reference proteome</keyword>
<evidence type="ECO:0000313" key="2">
    <source>
        <dbReference type="WBParaSite" id="Pan_g15188.t1"/>
    </source>
</evidence>
<sequence length="119" mass="13339">MNSTFTNSQGRTLQCQPLLSHIPAHRTQDNADSITEVDLYEVKGLSSPGSSMRLARIDNKTKPGIARLFNAALLEGFPNSIKLLGSWRRNITPRNNLHLMVVNIEREISKVDEKLLQAE</sequence>
<protein>
    <submittedName>
        <fullName evidence="2">Uncharacterized protein</fullName>
    </submittedName>
</protein>
<proteinExistence type="predicted"/>
<accession>A0A7E4V0Q8</accession>
<organism evidence="1 2">
    <name type="scientific">Panagrellus redivivus</name>
    <name type="common">Microworm</name>
    <dbReference type="NCBI Taxonomy" id="6233"/>
    <lineage>
        <taxon>Eukaryota</taxon>
        <taxon>Metazoa</taxon>
        <taxon>Ecdysozoa</taxon>
        <taxon>Nematoda</taxon>
        <taxon>Chromadorea</taxon>
        <taxon>Rhabditida</taxon>
        <taxon>Tylenchina</taxon>
        <taxon>Panagrolaimomorpha</taxon>
        <taxon>Panagrolaimoidea</taxon>
        <taxon>Panagrolaimidae</taxon>
        <taxon>Panagrellus</taxon>
    </lineage>
</organism>
<dbReference type="WBParaSite" id="Pan_g15188.t1">
    <property type="protein sequence ID" value="Pan_g15188.t1"/>
    <property type="gene ID" value="Pan_g15188"/>
</dbReference>
<evidence type="ECO:0000313" key="1">
    <source>
        <dbReference type="Proteomes" id="UP000492821"/>
    </source>
</evidence>
<name>A0A7E4V0Q8_PANRE</name>
<reference evidence="2" key="2">
    <citation type="submission" date="2020-10" db="UniProtKB">
        <authorList>
            <consortium name="WormBaseParasite"/>
        </authorList>
    </citation>
    <scope>IDENTIFICATION</scope>
</reference>
<reference evidence="1" key="1">
    <citation type="journal article" date="2013" name="Genetics">
        <title>The draft genome and transcriptome of Panagrellus redivivus are shaped by the harsh demands of a free-living lifestyle.</title>
        <authorList>
            <person name="Srinivasan J."/>
            <person name="Dillman A.R."/>
            <person name="Macchietto M.G."/>
            <person name="Heikkinen L."/>
            <person name="Lakso M."/>
            <person name="Fracchia K.M."/>
            <person name="Antoshechkin I."/>
            <person name="Mortazavi A."/>
            <person name="Wong G."/>
            <person name="Sternberg P.W."/>
        </authorList>
    </citation>
    <scope>NUCLEOTIDE SEQUENCE [LARGE SCALE GENOMIC DNA]</scope>
    <source>
        <strain evidence="1">MT8872</strain>
    </source>
</reference>